<dbReference type="GO" id="GO:0000976">
    <property type="term" value="F:transcription cis-regulatory region binding"/>
    <property type="evidence" value="ECO:0007669"/>
    <property type="project" value="TreeGrafter"/>
</dbReference>
<evidence type="ECO:0000313" key="9">
    <source>
        <dbReference type="Proteomes" id="UP000509510"/>
    </source>
</evidence>
<dbReference type="CDD" id="cd12148">
    <property type="entry name" value="fungal_TF_MHR"/>
    <property type="match status" value="1"/>
</dbReference>
<dbReference type="Proteomes" id="UP000509510">
    <property type="component" value="Chromosome II"/>
</dbReference>
<evidence type="ECO:0000256" key="2">
    <source>
        <dbReference type="ARBA" id="ARBA00022723"/>
    </source>
</evidence>
<dbReference type="Pfam" id="PF00172">
    <property type="entry name" value="Zn_clus"/>
    <property type="match status" value="1"/>
</dbReference>
<dbReference type="InterPro" id="IPR036864">
    <property type="entry name" value="Zn2-C6_fun-type_DNA-bd_sf"/>
</dbReference>
<dbReference type="SUPFAM" id="SSF57701">
    <property type="entry name" value="Zn2/Cys6 DNA-binding domain"/>
    <property type="match status" value="1"/>
</dbReference>
<protein>
    <recommendedName>
        <fullName evidence="7">Zn(2)-C6 fungal-type domain-containing protein</fullName>
    </recommendedName>
</protein>
<name>A0A7H8QS00_TALRU</name>
<dbReference type="RefSeq" id="XP_035342081.1">
    <property type="nucleotide sequence ID" value="XM_035486188.1"/>
</dbReference>
<dbReference type="GeneID" id="55990508"/>
<keyword evidence="4" id="KW-0238">DNA-binding</keyword>
<dbReference type="GO" id="GO:0005634">
    <property type="term" value="C:nucleus"/>
    <property type="evidence" value="ECO:0007669"/>
    <property type="project" value="UniProtKB-SubCell"/>
</dbReference>
<dbReference type="PANTHER" id="PTHR31845:SF17">
    <property type="entry name" value="ZN(II)2CYS6 TRANSCRIPTION FACTOR (EUROFUNG)"/>
    <property type="match status" value="1"/>
</dbReference>
<organism evidence="8 9">
    <name type="scientific">Talaromyces rugulosus</name>
    <name type="common">Penicillium rugulosum</name>
    <dbReference type="NCBI Taxonomy" id="121627"/>
    <lineage>
        <taxon>Eukaryota</taxon>
        <taxon>Fungi</taxon>
        <taxon>Dikarya</taxon>
        <taxon>Ascomycota</taxon>
        <taxon>Pezizomycotina</taxon>
        <taxon>Eurotiomycetes</taxon>
        <taxon>Eurotiomycetidae</taxon>
        <taxon>Eurotiales</taxon>
        <taxon>Trichocomaceae</taxon>
        <taxon>Talaromyces</taxon>
        <taxon>Talaromyces sect. Islandici</taxon>
    </lineage>
</organism>
<keyword evidence="3" id="KW-0805">Transcription regulation</keyword>
<proteinExistence type="predicted"/>
<keyword evidence="9" id="KW-1185">Reference proteome</keyword>
<dbReference type="GO" id="GO:0006351">
    <property type="term" value="P:DNA-templated transcription"/>
    <property type="evidence" value="ECO:0007669"/>
    <property type="project" value="InterPro"/>
</dbReference>
<evidence type="ECO:0000256" key="1">
    <source>
        <dbReference type="ARBA" id="ARBA00004123"/>
    </source>
</evidence>
<dbReference type="AlphaFoldDB" id="A0A7H8QS00"/>
<dbReference type="Gene3D" id="4.10.240.10">
    <property type="entry name" value="Zn(2)-C6 fungal-type DNA-binding domain"/>
    <property type="match status" value="1"/>
</dbReference>
<dbReference type="SMART" id="SM00066">
    <property type="entry name" value="GAL4"/>
    <property type="match status" value="1"/>
</dbReference>
<feature type="domain" description="Zn(2)-C6 fungal-type" evidence="7">
    <location>
        <begin position="29"/>
        <end position="61"/>
    </location>
</feature>
<evidence type="ECO:0000259" key="7">
    <source>
        <dbReference type="PROSITE" id="PS50048"/>
    </source>
</evidence>
<dbReference type="EMBL" id="CP055899">
    <property type="protein sequence ID" value="QKX55903.1"/>
    <property type="molecule type" value="Genomic_DNA"/>
</dbReference>
<evidence type="ECO:0000256" key="3">
    <source>
        <dbReference type="ARBA" id="ARBA00023015"/>
    </source>
</evidence>
<accession>A0A7H8QS00</accession>
<keyword evidence="5" id="KW-0804">Transcription</keyword>
<reference evidence="9" key="1">
    <citation type="submission" date="2020-06" db="EMBL/GenBank/DDBJ databases">
        <title>A chromosome-scale genome assembly of Talaromyces rugulosus W13939.</title>
        <authorList>
            <person name="Wang B."/>
            <person name="Guo L."/>
            <person name="Ye K."/>
            <person name="Wang L."/>
        </authorList>
    </citation>
    <scope>NUCLEOTIDE SEQUENCE [LARGE SCALE GENOMIC DNA]</scope>
    <source>
        <strain evidence="9">W13939</strain>
    </source>
</reference>
<gene>
    <name evidence="8" type="ORF">TRUGW13939_03002</name>
</gene>
<dbReference type="CDD" id="cd00067">
    <property type="entry name" value="GAL4"/>
    <property type="match status" value="1"/>
</dbReference>
<dbReference type="KEGG" id="trg:TRUGW13939_03002"/>
<keyword evidence="6" id="KW-0539">Nucleus</keyword>
<dbReference type="GO" id="GO:0000981">
    <property type="term" value="F:DNA-binding transcription factor activity, RNA polymerase II-specific"/>
    <property type="evidence" value="ECO:0007669"/>
    <property type="project" value="InterPro"/>
</dbReference>
<dbReference type="PROSITE" id="PS50048">
    <property type="entry name" value="ZN2_CY6_FUNGAL_2"/>
    <property type="match status" value="1"/>
</dbReference>
<dbReference type="InterPro" id="IPR001138">
    <property type="entry name" value="Zn2Cys6_DnaBD"/>
</dbReference>
<evidence type="ECO:0000256" key="5">
    <source>
        <dbReference type="ARBA" id="ARBA00023163"/>
    </source>
</evidence>
<dbReference type="InterPro" id="IPR007219">
    <property type="entry name" value="XnlR_reg_dom"/>
</dbReference>
<evidence type="ECO:0000313" key="8">
    <source>
        <dbReference type="EMBL" id="QKX55903.1"/>
    </source>
</evidence>
<sequence length="627" mass="69914">MEDSPPAVRALREKFGDRKPPDIRRKITACVACRKQKIKCHMIYGQTPCSRCKKRGLSCTVNRSLQMLLEDDVTWKDSVSNKLQQLEDCITRIATKVDIPDIHLQPRNHSETPSPPAAVVFSKSSSQTPISSVGEERLSPRTWAVVMDPRGGPASIPASCVSEIRTTASLGQLPCSDRLDLITTGILSSHQALSLFEIYHSRLDHFLYRILGDHTSLDSVRTGSPLLTAAVCTVGALHSSSLGHLFETCYREYRNLVATSSFSPGMKADDVRGLCIGAFWLHELSWALVGTAVRVGSGIKLHHGIYRALNGDREGYLQTRLYCLLYVCDHHFSVAYGRPPMSREGFIIDCASQFLETEHATEDDARLVSQVKEWSILGKVFDTFGVDVDTPIPPHSLPQLRRFSIALDSWHADWNEAFKANQNVGNYPQKGVGLHYHFAKLYLCSHAFRGVPPAQDSRQCLTPEMEEVANIGVLSAMSILRVIVSDDEFQSFLNGLPLYFDTMIAFAVVFLLKIATKYATAIRIDTAQILTLVTQIVIALRDITRNMHRQHLLVTIAAGLEKLLSKCQESAHHIQKSISHPAQASYHAQNDTSWMESITDFDFLTNFSSVGDWSFDYSAPITPRHTT</sequence>
<evidence type="ECO:0000256" key="6">
    <source>
        <dbReference type="ARBA" id="ARBA00023242"/>
    </source>
</evidence>
<dbReference type="InterPro" id="IPR051089">
    <property type="entry name" value="prtT"/>
</dbReference>
<dbReference type="OrthoDB" id="4060227at2759"/>
<dbReference type="GO" id="GO:0008270">
    <property type="term" value="F:zinc ion binding"/>
    <property type="evidence" value="ECO:0007669"/>
    <property type="project" value="InterPro"/>
</dbReference>
<keyword evidence="2" id="KW-0479">Metal-binding</keyword>
<dbReference type="SMART" id="SM00906">
    <property type="entry name" value="Fungal_trans"/>
    <property type="match status" value="1"/>
</dbReference>
<dbReference type="PANTHER" id="PTHR31845">
    <property type="entry name" value="FINGER DOMAIN PROTEIN, PUTATIVE-RELATED"/>
    <property type="match status" value="1"/>
</dbReference>
<dbReference type="PROSITE" id="PS00463">
    <property type="entry name" value="ZN2_CY6_FUNGAL_1"/>
    <property type="match status" value="1"/>
</dbReference>
<evidence type="ECO:0000256" key="4">
    <source>
        <dbReference type="ARBA" id="ARBA00023125"/>
    </source>
</evidence>
<comment type="subcellular location">
    <subcellularLocation>
        <location evidence="1">Nucleus</location>
    </subcellularLocation>
</comment>